<organism evidence="3 4">
    <name type="scientific">Metapseudomonas otitidis</name>
    <dbReference type="NCBI Taxonomy" id="319939"/>
    <lineage>
        <taxon>Bacteria</taxon>
        <taxon>Pseudomonadati</taxon>
        <taxon>Pseudomonadota</taxon>
        <taxon>Gammaproteobacteria</taxon>
        <taxon>Pseudomonadales</taxon>
        <taxon>Pseudomonadaceae</taxon>
        <taxon>Metapseudomonas</taxon>
    </lineage>
</organism>
<dbReference type="Pfam" id="PF02627">
    <property type="entry name" value="CMD"/>
    <property type="match status" value="1"/>
</dbReference>
<reference evidence="2 5" key="1">
    <citation type="submission" date="2019-12" db="EMBL/GenBank/DDBJ databases">
        <title>complete genome sequences of Pseudomonas otitidis str. WP8-S17-CRE-03 isolated from wastewater treatment plant effluent.</title>
        <authorList>
            <person name="Sekizuka T."/>
            <person name="Itokawa K."/>
            <person name="Yatsu K."/>
            <person name="Inamine Y."/>
            <person name="Kuroda M."/>
        </authorList>
    </citation>
    <scope>NUCLEOTIDE SEQUENCE [LARGE SCALE GENOMIC DNA]</scope>
    <source>
        <strain evidence="2 5">WP8-S17-CRE-03</strain>
    </source>
</reference>
<dbReference type="Proteomes" id="UP000515591">
    <property type="component" value="Chromosome"/>
</dbReference>
<evidence type="ECO:0000313" key="3">
    <source>
        <dbReference type="EMBL" id="MWK55521.1"/>
    </source>
</evidence>
<name>A0A1I0UNV6_9GAMM</name>
<dbReference type="PANTHER" id="PTHR34846:SF10">
    <property type="entry name" value="CYTOPLASMIC PROTEIN"/>
    <property type="match status" value="1"/>
</dbReference>
<dbReference type="NCBIfam" id="TIGR00778">
    <property type="entry name" value="ahpD_dom"/>
    <property type="match status" value="1"/>
</dbReference>
<evidence type="ECO:0000259" key="1">
    <source>
        <dbReference type="Pfam" id="PF02627"/>
    </source>
</evidence>
<evidence type="ECO:0000313" key="5">
    <source>
        <dbReference type="Proteomes" id="UP000515591"/>
    </source>
</evidence>
<dbReference type="PANTHER" id="PTHR34846">
    <property type="entry name" value="4-CARBOXYMUCONOLACTONE DECARBOXYLASE FAMILY PROTEIN (AFU_ORTHOLOGUE AFUA_6G11590)"/>
    <property type="match status" value="1"/>
</dbReference>
<dbReference type="InterPro" id="IPR029032">
    <property type="entry name" value="AhpD-like"/>
</dbReference>
<dbReference type="InterPro" id="IPR004675">
    <property type="entry name" value="AhpD_core"/>
</dbReference>
<dbReference type="EMBL" id="WTFN01000010">
    <property type="protein sequence ID" value="MWK55521.1"/>
    <property type="molecule type" value="Genomic_DNA"/>
</dbReference>
<gene>
    <name evidence="3" type="ORF">GO594_06010</name>
    <name evidence="2" type="ORF">WP8S17C03_07330</name>
</gene>
<dbReference type="GO" id="GO:0051920">
    <property type="term" value="F:peroxiredoxin activity"/>
    <property type="evidence" value="ECO:0007669"/>
    <property type="project" value="InterPro"/>
</dbReference>
<dbReference type="STRING" id="319939.SAMN05216263_1195"/>
<accession>A0A1I0UNV6</accession>
<protein>
    <submittedName>
        <fullName evidence="2">Alkyl hydroperoxide reductase AhpD</fullName>
    </submittedName>
    <submittedName>
        <fullName evidence="3">Carboxymuconolactone decarboxylase family protein</fullName>
    </submittedName>
</protein>
<dbReference type="SUPFAM" id="SSF69118">
    <property type="entry name" value="AhpD-like"/>
    <property type="match status" value="1"/>
</dbReference>
<dbReference type="AlphaFoldDB" id="A0A1I0UNV6"/>
<dbReference type="Gene3D" id="1.20.1290.10">
    <property type="entry name" value="AhpD-like"/>
    <property type="match status" value="1"/>
</dbReference>
<feature type="domain" description="Carboxymuconolactone decarboxylase-like" evidence="1">
    <location>
        <begin position="20"/>
        <end position="94"/>
    </location>
</feature>
<reference evidence="3 4" key="2">
    <citation type="submission" date="2019-12" db="EMBL/GenBank/DDBJ databases">
        <title>Draft genome sequence of Pseudomonas otitidis recovered from a chicken carcass.</title>
        <authorList>
            <person name="Vieira T.R."/>
            <person name="Oliviera E.F.C."/>
            <person name="Silva N.M.V."/>
            <person name="Sambrano G.E."/>
            <person name="Cibulski S.P."/>
            <person name="Cardoso M.R.I."/>
        </authorList>
    </citation>
    <scope>NUCLEOTIDE SEQUENCE [LARGE SCALE GENOMIC DNA]</scope>
    <source>
        <strain evidence="3 4">25_K</strain>
    </source>
</reference>
<proteinExistence type="predicted"/>
<dbReference type="Proteomes" id="UP000461288">
    <property type="component" value="Unassembled WGS sequence"/>
</dbReference>
<sequence>MSALRLPFSELSPRVYQSLLSAKNALQDSPLGNALIELVYLRISQINGCAFCLEMHSRALRAGGEQQARLDALAGWRVSGLYSERERAALEWAESLTRLEGSGAPDSAYEPLKAHFSDTEISDLSFVCALMNAFNRLAVGMRL</sequence>
<dbReference type="InterPro" id="IPR003779">
    <property type="entry name" value="CMD-like"/>
</dbReference>
<evidence type="ECO:0000313" key="2">
    <source>
        <dbReference type="EMBL" id="BBT14684.1"/>
    </source>
</evidence>
<evidence type="ECO:0000313" key="4">
    <source>
        <dbReference type="Proteomes" id="UP000461288"/>
    </source>
</evidence>
<dbReference type="RefSeq" id="WP_044411193.1">
    <property type="nucleotide sequence ID" value="NZ_AP022213.1"/>
</dbReference>
<dbReference type="EMBL" id="AP022213">
    <property type="protein sequence ID" value="BBT14684.1"/>
    <property type="molecule type" value="Genomic_DNA"/>
</dbReference>